<comment type="caution">
    <text evidence="1">The sequence shown here is derived from an EMBL/GenBank/DDBJ whole genome shotgun (WGS) entry which is preliminary data.</text>
</comment>
<name>A0ABP9Y5C5_9FUNG</name>
<dbReference type="Proteomes" id="UP001476247">
    <property type="component" value="Unassembled WGS sequence"/>
</dbReference>
<keyword evidence="2" id="KW-1185">Reference proteome</keyword>
<sequence>MGLKSKLIPLFSMKKQHRHSQPGVAIIYDCIYQAFDTTIGPRISYSGKKWKKYWSPAMQAAARERDRCYGKWNHSIGVEKASWRRKHRDAQRVFRNLVPAAKCLSWKNLCESLENFSKAVGALANIKRRRQCSSTYTHIDGPQASVDAMARHLSTVFDGSILPAPASRSLPPPTTLGQDPFTLPEEGFFTTDMVLTHIKRLPARKAPGSDHLKAEMLQALKTEFFTCKGKKIQKITRELYILEDIYYDKPRYA</sequence>
<proteinExistence type="predicted"/>
<evidence type="ECO:0000313" key="1">
    <source>
        <dbReference type="EMBL" id="GAA5801910.1"/>
    </source>
</evidence>
<accession>A0ABP9Y5C5</accession>
<reference evidence="1 2" key="1">
    <citation type="submission" date="2024-04" db="EMBL/GenBank/DDBJ databases">
        <title>genome sequences of Mucor flavus KT1a and Helicostylum pulchrum KT1b strains isolation_sourced from the surface of a dry-aged beef.</title>
        <authorList>
            <person name="Toyotome T."/>
            <person name="Hosono M."/>
            <person name="Torimaru M."/>
            <person name="Fukuda K."/>
            <person name="Mikami N."/>
        </authorList>
    </citation>
    <scope>NUCLEOTIDE SEQUENCE [LARGE SCALE GENOMIC DNA]</scope>
    <source>
        <strain evidence="1 2">KT1b</strain>
    </source>
</reference>
<protein>
    <submittedName>
        <fullName evidence="1">Uncharacterized protein</fullName>
    </submittedName>
</protein>
<evidence type="ECO:0000313" key="2">
    <source>
        <dbReference type="Proteomes" id="UP001476247"/>
    </source>
</evidence>
<gene>
    <name evidence="1" type="ORF">HPULCUR_007368</name>
</gene>
<dbReference type="EMBL" id="BAABUJ010000020">
    <property type="protein sequence ID" value="GAA5801910.1"/>
    <property type="molecule type" value="Genomic_DNA"/>
</dbReference>
<organism evidence="1 2">
    <name type="scientific">Helicostylum pulchrum</name>
    <dbReference type="NCBI Taxonomy" id="562976"/>
    <lineage>
        <taxon>Eukaryota</taxon>
        <taxon>Fungi</taxon>
        <taxon>Fungi incertae sedis</taxon>
        <taxon>Mucoromycota</taxon>
        <taxon>Mucoromycotina</taxon>
        <taxon>Mucoromycetes</taxon>
        <taxon>Mucorales</taxon>
        <taxon>Mucorineae</taxon>
        <taxon>Mucoraceae</taxon>
        <taxon>Helicostylum</taxon>
    </lineage>
</organism>